<evidence type="ECO:0000313" key="8">
    <source>
        <dbReference type="Proteomes" id="UP000268162"/>
    </source>
</evidence>
<gene>
    <name evidence="7" type="ORF">BJ085DRAFT_42455</name>
</gene>
<evidence type="ECO:0000256" key="2">
    <source>
        <dbReference type="ARBA" id="ARBA00008320"/>
    </source>
</evidence>
<organism evidence="7 8">
    <name type="scientific">Dimargaris cristalligena</name>
    <dbReference type="NCBI Taxonomy" id="215637"/>
    <lineage>
        <taxon>Eukaryota</taxon>
        <taxon>Fungi</taxon>
        <taxon>Fungi incertae sedis</taxon>
        <taxon>Zoopagomycota</taxon>
        <taxon>Kickxellomycotina</taxon>
        <taxon>Dimargaritomycetes</taxon>
        <taxon>Dimargaritales</taxon>
        <taxon>Dimargaritaceae</taxon>
        <taxon>Dimargaris</taxon>
    </lineage>
</organism>
<evidence type="ECO:0000313" key="7">
    <source>
        <dbReference type="EMBL" id="RKP40422.1"/>
    </source>
</evidence>
<keyword evidence="4" id="KW-0819">tRNA processing</keyword>
<name>A0A4Q0A4T9_9FUNG</name>
<comment type="similarity">
    <text evidence="2">Belongs to the TRM6/GCD10 family.</text>
</comment>
<keyword evidence="8" id="KW-1185">Reference proteome</keyword>
<evidence type="ECO:0000256" key="5">
    <source>
        <dbReference type="ARBA" id="ARBA00023242"/>
    </source>
</evidence>
<accession>A0A4Q0A4T9</accession>
<dbReference type="InterPro" id="IPR029063">
    <property type="entry name" value="SAM-dependent_MTases_sf"/>
</dbReference>
<sequence length="407" mass="45488">MTEVDCPPKPLECYLIQAHQPVILKLPSGNHKFVKVVPGEYCNLGKFGKFQNDDIIGRPFGLTFEIIDRGHARPAKAQTLDAVEETTATNREIFDNPAAQQLSHEEIEQLKKSSLAGDVTHEELIGKVVENNLSFEQKTEFSKAKYIERKKKKFGKKFTVVEPTLHNVCNLYFSKNPMKIRDLRVDTLSQVVTSANLNAYSKILVVDDTQGLVLSAALSRISPLGNVIAVHESDSVSYDVLKHMNFPESIMERLHLISWSRVSRDCAELVSYERRVKAYRRTKATQELLWGGNLDGIIIASHYDPVSILDELVPYIGGSRPIVVYSPDKETLLAAAAQLKVKPDYLNPQITESWMREYQVLPGRTHPTMTMSAGGGYLLTAGRRLHIGRVGVIQLGVGLEHLISGEL</sequence>
<protein>
    <recommendedName>
        <fullName evidence="3">tRNA (adenine(58)-N(1))-methyltransferase non-catalytic subunit TRM6</fullName>
    </recommendedName>
    <alternativeName>
        <fullName evidence="6">tRNA(m1A58)-methyltransferase subunit TRM6</fullName>
    </alternativeName>
</protein>
<dbReference type="Pfam" id="PF04189">
    <property type="entry name" value="Gcd10p"/>
    <property type="match status" value="1"/>
</dbReference>
<reference evidence="8" key="1">
    <citation type="journal article" date="2018" name="Nat. Microbiol.">
        <title>Leveraging single-cell genomics to expand the fungal tree of life.</title>
        <authorList>
            <person name="Ahrendt S.R."/>
            <person name="Quandt C.A."/>
            <person name="Ciobanu D."/>
            <person name="Clum A."/>
            <person name="Salamov A."/>
            <person name="Andreopoulos B."/>
            <person name="Cheng J.F."/>
            <person name="Woyke T."/>
            <person name="Pelin A."/>
            <person name="Henrissat B."/>
            <person name="Reynolds N.K."/>
            <person name="Benny G.L."/>
            <person name="Smith M.E."/>
            <person name="James T.Y."/>
            <person name="Grigoriev I.V."/>
        </authorList>
    </citation>
    <scope>NUCLEOTIDE SEQUENCE [LARGE SCALE GENOMIC DNA]</scope>
    <source>
        <strain evidence="8">RSA 468</strain>
    </source>
</reference>
<dbReference type="STRING" id="215637.A0A4Q0A4T9"/>
<dbReference type="AlphaFoldDB" id="A0A4Q0A4T9"/>
<dbReference type="Gene3D" id="3.40.50.150">
    <property type="entry name" value="Vaccinia Virus protein VP39"/>
    <property type="match status" value="1"/>
</dbReference>
<comment type="subcellular location">
    <subcellularLocation>
        <location evidence="1">Nucleus</location>
    </subcellularLocation>
</comment>
<dbReference type="EMBL" id="ML002210">
    <property type="protein sequence ID" value="RKP40422.1"/>
    <property type="molecule type" value="Genomic_DNA"/>
</dbReference>
<dbReference type="GO" id="GO:0031515">
    <property type="term" value="C:tRNA (m1A) methyltransferase complex"/>
    <property type="evidence" value="ECO:0007669"/>
    <property type="project" value="InterPro"/>
</dbReference>
<dbReference type="Proteomes" id="UP000268162">
    <property type="component" value="Unassembled WGS sequence"/>
</dbReference>
<dbReference type="PANTHER" id="PTHR12945:SF0">
    <property type="entry name" value="TRNA (ADENINE(58)-N(1))-METHYLTRANSFERASE NON-CATALYTIC SUBUNIT TRM6"/>
    <property type="match status" value="1"/>
</dbReference>
<evidence type="ECO:0000256" key="4">
    <source>
        <dbReference type="ARBA" id="ARBA00022694"/>
    </source>
</evidence>
<dbReference type="InterPro" id="IPR017423">
    <property type="entry name" value="TRM6"/>
</dbReference>
<evidence type="ECO:0000256" key="6">
    <source>
        <dbReference type="ARBA" id="ARBA00032319"/>
    </source>
</evidence>
<evidence type="ECO:0000256" key="3">
    <source>
        <dbReference type="ARBA" id="ARBA00021704"/>
    </source>
</evidence>
<dbReference type="GO" id="GO:0030488">
    <property type="term" value="P:tRNA methylation"/>
    <property type="evidence" value="ECO:0007669"/>
    <property type="project" value="InterPro"/>
</dbReference>
<dbReference type="PANTHER" id="PTHR12945">
    <property type="entry name" value="TRANSLATION INITIATION FACTOR EIF3-RELATED"/>
    <property type="match status" value="1"/>
</dbReference>
<dbReference type="GO" id="GO:0005634">
    <property type="term" value="C:nucleus"/>
    <property type="evidence" value="ECO:0007669"/>
    <property type="project" value="UniProtKB-SubCell"/>
</dbReference>
<evidence type="ECO:0000256" key="1">
    <source>
        <dbReference type="ARBA" id="ARBA00004123"/>
    </source>
</evidence>
<keyword evidence="5" id="KW-0539">Nucleus</keyword>
<proteinExistence type="inferred from homology"/>